<dbReference type="Proteomes" id="UP000600307">
    <property type="component" value="Unassembled WGS sequence"/>
</dbReference>
<reference evidence="2 3" key="1">
    <citation type="submission" date="2020-11" db="EMBL/GenBank/DDBJ databases">
        <title>Taxonomic investigation of Rahnella spp.</title>
        <authorList>
            <person name="Lee S.D."/>
        </authorList>
    </citation>
    <scope>NUCLEOTIDE SEQUENCE [LARGE SCALE GENOMIC DNA]</scope>
    <source>
        <strain evidence="2 3">SAP-10</strain>
    </source>
</reference>
<protein>
    <submittedName>
        <fullName evidence="2">Phage holin family protein</fullName>
    </submittedName>
</protein>
<keyword evidence="3" id="KW-1185">Reference proteome</keyword>
<gene>
    <name evidence="2" type="ORF">IV431_11310</name>
</gene>
<evidence type="ECO:0000313" key="3">
    <source>
        <dbReference type="Proteomes" id="UP000600307"/>
    </source>
</evidence>
<keyword evidence="1" id="KW-1133">Transmembrane helix</keyword>
<dbReference type="EMBL" id="JADOBH010000002">
    <property type="protein sequence ID" value="MBF7956144.1"/>
    <property type="molecule type" value="Genomic_DNA"/>
</dbReference>
<evidence type="ECO:0000256" key="1">
    <source>
        <dbReference type="SAM" id="Phobius"/>
    </source>
</evidence>
<feature type="transmembrane region" description="Helical" evidence="1">
    <location>
        <begin position="6"/>
        <end position="24"/>
    </location>
</feature>
<dbReference type="GeneID" id="88083148"/>
<evidence type="ECO:0000313" key="2">
    <source>
        <dbReference type="EMBL" id="MBF7956144.1"/>
    </source>
</evidence>
<organism evidence="2 3">
    <name type="scientific">Rahnella victoriana</name>
    <dbReference type="NCBI Taxonomy" id="1510570"/>
    <lineage>
        <taxon>Bacteria</taxon>
        <taxon>Pseudomonadati</taxon>
        <taxon>Pseudomonadota</taxon>
        <taxon>Gammaproteobacteria</taxon>
        <taxon>Enterobacterales</taxon>
        <taxon>Yersiniaceae</taxon>
        <taxon>Rahnella</taxon>
    </lineage>
</organism>
<feature type="transmembrane region" description="Helical" evidence="1">
    <location>
        <begin position="62"/>
        <end position="78"/>
    </location>
</feature>
<keyword evidence="1" id="KW-0812">Transmembrane</keyword>
<dbReference type="Pfam" id="PF05449">
    <property type="entry name" value="Phage_holin_3_7"/>
    <property type="match status" value="1"/>
</dbReference>
<proteinExistence type="predicted"/>
<dbReference type="RefSeq" id="WP_056769639.1">
    <property type="nucleotide sequence ID" value="NZ_JADOBH010000002.1"/>
</dbReference>
<comment type="caution">
    <text evidence="2">The sequence shown here is derived from an EMBL/GenBank/DDBJ whole genome shotgun (WGS) entry which is preliminary data.</text>
</comment>
<name>A0ABS0DQJ1_9GAMM</name>
<feature type="transmembrane region" description="Helical" evidence="1">
    <location>
        <begin position="36"/>
        <end position="56"/>
    </location>
</feature>
<keyword evidence="1" id="KW-0472">Membrane</keyword>
<dbReference type="InterPro" id="IPR008473">
    <property type="entry name" value="Phage_holin_3_7"/>
</dbReference>
<sequence>MVINDPLVIGNVVLCSLVVIRLSFFRKKGATHRTWASWLAYLLILAYATVPLRFMFDHYTSTHWAAFAINAIICVAVYRTGGNVAKLFSALRHPQ</sequence>
<accession>A0ABS0DQJ1</accession>